<evidence type="ECO:0000313" key="1">
    <source>
        <dbReference type="EMBL" id="CAG8583561.1"/>
    </source>
</evidence>
<feature type="non-terminal residue" evidence="1">
    <location>
        <position position="1"/>
    </location>
</feature>
<evidence type="ECO:0000313" key="2">
    <source>
        <dbReference type="Proteomes" id="UP000789396"/>
    </source>
</evidence>
<keyword evidence="2" id="KW-1185">Reference proteome</keyword>
<reference evidence="1" key="1">
    <citation type="submission" date="2021-06" db="EMBL/GenBank/DDBJ databases">
        <authorList>
            <person name="Kallberg Y."/>
            <person name="Tangrot J."/>
            <person name="Rosling A."/>
        </authorList>
    </citation>
    <scope>NUCLEOTIDE SEQUENCE</scope>
    <source>
        <strain evidence="1">IN212</strain>
    </source>
</reference>
<gene>
    <name evidence="1" type="ORF">RFULGI_LOCUS5949</name>
</gene>
<dbReference type="AlphaFoldDB" id="A0A9N9G459"/>
<dbReference type="EMBL" id="CAJVPZ010007229">
    <property type="protein sequence ID" value="CAG8583561.1"/>
    <property type="molecule type" value="Genomic_DNA"/>
</dbReference>
<protein>
    <submittedName>
        <fullName evidence="1">2177_t:CDS:1</fullName>
    </submittedName>
</protein>
<accession>A0A9N9G459</accession>
<comment type="caution">
    <text evidence="1">The sequence shown here is derived from an EMBL/GenBank/DDBJ whole genome shotgun (WGS) entry which is preliminary data.</text>
</comment>
<sequence>MSSEASSDQSLHQLLYDFGVIMRQVVELETLVEAQRVVAVEKVEETWIRESEYERLFLESLPGAQREEETRRRNEDIQRIRRMGRDFEHAIEINDDDDM</sequence>
<proteinExistence type="predicted"/>
<organism evidence="1 2">
    <name type="scientific">Racocetra fulgida</name>
    <dbReference type="NCBI Taxonomy" id="60492"/>
    <lineage>
        <taxon>Eukaryota</taxon>
        <taxon>Fungi</taxon>
        <taxon>Fungi incertae sedis</taxon>
        <taxon>Mucoromycota</taxon>
        <taxon>Glomeromycotina</taxon>
        <taxon>Glomeromycetes</taxon>
        <taxon>Diversisporales</taxon>
        <taxon>Gigasporaceae</taxon>
        <taxon>Racocetra</taxon>
    </lineage>
</organism>
<dbReference type="Proteomes" id="UP000789396">
    <property type="component" value="Unassembled WGS sequence"/>
</dbReference>
<name>A0A9N9G459_9GLOM</name>